<evidence type="ECO:0000313" key="3">
    <source>
        <dbReference type="Proteomes" id="UP000823486"/>
    </source>
</evidence>
<keyword evidence="1" id="KW-0732">Signal</keyword>
<evidence type="ECO:0000256" key="1">
    <source>
        <dbReference type="SAM" id="SignalP"/>
    </source>
</evidence>
<dbReference type="EMBL" id="JAFBFI010000011">
    <property type="protein sequence ID" value="MBM7693173.1"/>
    <property type="molecule type" value="Genomic_DNA"/>
</dbReference>
<gene>
    <name evidence="2" type="ORF">JOC77_002613</name>
</gene>
<proteinExistence type="predicted"/>
<feature type="signal peptide" evidence="1">
    <location>
        <begin position="1"/>
        <end position="26"/>
    </location>
</feature>
<reference evidence="2 3" key="1">
    <citation type="submission" date="2021-01" db="EMBL/GenBank/DDBJ databases">
        <title>Genomic Encyclopedia of Type Strains, Phase IV (KMG-IV): sequencing the most valuable type-strain genomes for metagenomic binning, comparative biology and taxonomic classification.</title>
        <authorList>
            <person name="Goeker M."/>
        </authorList>
    </citation>
    <scope>NUCLEOTIDE SEQUENCE [LARGE SCALE GENOMIC DNA]</scope>
    <source>
        <strain evidence="2 3">DSM 105482</strain>
    </source>
</reference>
<comment type="caution">
    <text evidence="2">The sequence shown here is derived from an EMBL/GenBank/DDBJ whole genome shotgun (WGS) entry which is preliminary data.</text>
</comment>
<dbReference type="Proteomes" id="UP000823486">
    <property type="component" value="Unassembled WGS sequence"/>
</dbReference>
<accession>A0ABS2QL39</accession>
<keyword evidence="3" id="KW-1185">Reference proteome</keyword>
<dbReference type="Pfam" id="PF06207">
    <property type="entry name" value="DUF1002"/>
    <property type="match status" value="1"/>
</dbReference>
<dbReference type="RefSeq" id="WP_204543851.1">
    <property type="nucleotide sequence ID" value="NZ_JAFBFI010000011.1"/>
</dbReference>
<feature type="chain" id="PRO_5046857501" evidence="1">
    <location>
        <begin position="27"/>
        <end position="291"/>
    </location>
</feature>
<evidence type="ECO:0000313" key="2">
    <source>
        <dbReference type="EMBL" id="MBM7693173.1"/>
    </source>
</evidence>
<name>A0ABS2QL39_9BACI</name>
<organism evidence="2 3">
    <name type="scientific">Peribacillus deserti</name>
    <dbReference type="NCBI Taxonomy" id="673318"/>
    <lineage>
        <taxon>Bacteria</taxon>
        <taxon>Bacillati</taxon>
        <taxon>Bacillota</taxon>
        <taxon>Bacilli</taxon>
        <taxon>Bacillales</taxon>
        <taxon>Bacillaceae</taxon>
        <taxon>Peribacillus</taxon>
    </lineage>
</organism>
<dbReference type="InterPro" id="IPR009343">
    <property type="entry name" value="DUF1002"/>
</dbReference>
<protein>
    <submittedName>
        <fullName evidence="2">Uncharacterized protein YpuA (DUF1002 family)</fullName>
    </submittedName>
</protein>
<sequence length="291" mass="31965">MKIKKLKWWAVIFLSLIALLPLKAYADAAPGDKIITLGENLTEEQKNMLLAEFNAQKDVEIVTVSNQEEHKYLGKYISPRLIGSRALSSSAITSGKQGSGLTVDTKNITWVTKEMYINALATAGVKDAEIQVSAPFAVSGTAALTGLIKAYEITADKTIPEDIKQAANEEMVKTATLGDQVGKDKAAALMTKIKEEMAKNPPQNEEDIRTIIEQAAQDLSINLTDQQIQSLLDLFQKLKDLNIDWKGVGEELGKAKEAVSNYLQSEEGQTFLEKLKQFFISLIDAIKSLFA</sequence>